<proteinExistence type="predicted"/>
<keyword evidence="1" id="KW-0175">Coiled coil</keyword>
<keyword evidence="3" id="KW-1185">Reference proteome</keyword>
<evidence type="ECO:0000256" key="1">
    <source>
        <dbReference type="SAM" id="Coils"/>
    </source>
</evidence>
<sequence>MLLDDNLVVRQWQDFRLTAAQELRQYFNLDEELQSRLDQAADDLQEQDNIENDNLNQLEWQQAVGMRPAGEQEVRSDLPVIDRSFPWLTSLLSEVQTLLLLRARWHHVEMRKCEVPGLTICAVGSSSPLSLSLPFSLFSLVARRFSQRSAF</sequence>
<evidence type="ECO:0000313" key="3">
    <source>
        <dbReference type="Proteomes" id="UP000000305"/>
    </source>
</evidence>
<dbReference type="Proteomes" id="UP000000305">
    <property type="component" value="Unassembled WGS sequence"/>
</dbReference>
<gene>
    <name evidence="2" type="ORF">DAPPUDRAFT_114080</name>
</gene>
<feature type="coiled-coil region" evidence="1">
    <location>
        <begin position="30"/>
        <end position="61"/>
    </location>
</feature>
<reference evidence="2 3" key="1">
    <citation type="journal article" date="2011" name="Science">
        <title>The ecoresponsive genome of Daphnia pulex.</title>
        <authorList>
            <person name="Colbourne J.K."/>
            <person name="Pfrender M.E."/>
            <person name="Gilbert D."/>
            <person name="Thomas W.K."/>
            <person name="Tucker A."/>
            <person name="Oakley T.H."/>
            <person name="Tokishita S."/>
            <person name="Aerts A."/>
            <person name="Arnold G.J."/>
            <person name="Basu M.K."/>
            <person name="Bauer D.J."/>
            <person name="Caceres C.E."/>
            <person name="Carmel L."/>
            <person name="Casola C."/>
            <person name="Choi J.H."/>
            <person name="Detter J.C."/>
            <person name="Dong Q."/>
            <person name="Dusheyko S."/>
            <person name="Eads B.D."/>
            <person name="Frohlich T."/>
            <person name="Geiler-Samerotte K.A."/>
            <person name="Gerlach D."/>
            <person name="Hatcher P."/>
            <person name="Jogdeo S."/>
            <person name="Krijgsveld J."/>
            <person name="Kriventseva E.V."/>
            <person name="Kultz D."/>
            <person name="Laforsch C."/>
            <person name="Lindquist E."/>
            <person name="Lopez J."/>
            <person name="Manak J.R."/>
            <person name="Muller J."/>
            <person name="Pangilinan J."/>
            <person name="Patwardhan R.P."/>
            <person name="Pitluck S."/>
            <person name="Pritham E.J."/>
            <person name="Rechtsteiner A."/>
            <person name="Rho M."/>
            <person name="Rogozin I.B."/>
            <person name="Sakarya O."/>
            <person name="Salamov A."/>
            <person name="Schaack S."/>
            <person name="Shapiro H."/>
            <person name="Shiga Y."/>
            <person name="Skalitzky C."/>
            <person name="Smith Z."/>
            <person name="Souvorov A."/>
            <person name="Sung W."/>
            <person name="Tang Z."/>
            <person name="Tsuchiya D."/>
            <person name="Tu H."/>
            <person name="Vos H."/>
            <person name="Wang M."/>
            <person name="Wolf Y.I."/>
            <person name="Yamagata H."/>
            <person name="Yamada T."/>
            <person name="Ye Y."/>
            <person name="Shaw J.R."/>
            <person name="Andrews J."/>
            <person name="Crease T.J."/>
            <person name="Tang H."/>
            <person name="Lucas S.M."/>
            <person name="Robertson H.M."/>
            <person name="Bork P."/>
            <person name="Koonin E.V."/>
            <person name="Zdobnov E.M."/>
            <person name="Grigoriev I.V."/>
            <person name="Lynch M."/>
            <person name="Boore J.L."/>
        </authorList>
    </citation>
    <scope>NUCLEOTIDE SEQUENCE [LARGE SCALE GENOMIC DNA]</scope>
</reference>
<dbReference type="AlphaFoldDB" id="E9HGZ4"/>
<accession>E9HGZ4</accession>
<dbReference type="EMBL" id="GL732644">
    <property type="protein sequence ID" value="EFX68970.1"/>
    <property type="molecule type" value="Genomic_DNA"/>
</dbReference>
<name>E9HGZ4_DAPPU</name>
<dbReference type="PhylomeDB" id="E9HGZ4"/>
<dbReference type="InParanoid" id="E9HGZ4"/>
<organism evidence="2 3">
    <name type="scientific">Daphnia pulex</name>
    <name type="common">Water flea</name>
    <dbReference type="NCBI Taxonomy" id="6669"/>
    <lineage>
        <taxon>Eukaryota</taxon>
        <taxon>Metazoa</taxon>
        <taxon>Ecdysozoa</taxon>
        <taxon>Arthropoda</taxon>
        <taxon>Crustacea</taxon>
        <taxon>Branchiopoda</taxon>
        <taxon>Diplostraca</taxon>
        <taxon>Cladocera</taxon>
        <taxon>Anomopoda</taxon>
        <taxon>Daphniidae</taxon>
        <taxon>Daphnia</taxon>
    </lineage>
</organism>
<evidence type="ECO:0000313" key="2">
    <source>
        <dbReference type="EMBL" id="EFX68970.1"/>
    </source>
</evidence>
<dbReference type="OrthoDB" id="8196283at2759"/>
<protein>
    <submittedName>
        <fullName evidence="2">Uncharacterized protein</fullName>
    </submittedName>
</protein>
<dbReference type="HOGENOM" id="CLU_1733321_0_0_1"/>
<dbReference type="KEGG" id="dpx:DAPPUDRAFT_114080"/>